<accession>A0A1Y5EQW3</accession>
<dbReference type="SMART" id="SM00448">
    <property type="entry name" value="REC"/>
    <property type="match status" value="1"/>
</dbReference>
<keyword evidence="1" id="KW-0597">Phosphoprotein</keyword>
<evidence type="ECO:0000256" key="1">
    <source>
        <dbReference type="PROSITE-ProRule" id="PRU00169"/>
    </source>
</evidence>
<dbReference type="CDD" id="cd17557">
    <property type="entry name" value="REC_Rcp-like"/>
    <property type="match status" value="1"/>
</dbReference>
<feature type="domain" description="Response regulatory" evidence="2">
    <location>
        <begin position="9"/>
        <end position="130"/>
    </location>
</feature>
<reference evidence="4" key="1">
    <citation type="journal article" date="2017" name="Proc. Natl. Acad. Sci. U.S.A.">
        <title>Simulation of Deepwater Horizon oil plume reveals substrate specialization within a complex community of hydrocarbon degraders.</title>
        <authorList>
            <person name="Hu P."/>
            <person name="Dubinsky E.A."/>
            <person name="Probst A.J."/>
            <person name="Wang J."/>
            <person name="Sieber C.M.K."/>
            <person name="Tom L.M."/>
            <person name="Gardinali P."/>
            <person name="Banfield J.F."/>
            <person name="Atlas R.M."/>
            <person name="Andersen G.L."/>
        </authorList>
    </citation>
    <scope>NUCLEOTIDE SEQUENCE [LARGE SCALE GENOMIC DNA]</scope>
</reference>
<sequence>MVGNPSDVTLLLVEDDDVDAMTIERSFLKQRIANPIVRAYDGIEALELLRSNKVSRPLIILLDLQMPRMGGIEFLKELRADENLSELVVFVLTTSKSEEDILSSYRQHIAGYFVKGKSGAKFLDIVNVLDSYWKVVQLPK</sequence>
<organism evidence="3 4">
    <name type="scientific">Colwellia psychrerythraea</name>
    <name type="common">Vibrio psychroerythus</name>
    <dbReference type="NCBI Taxonomy" id="28229"/>
    <lineage>
        <taxon>Bacteria</taxon>
        <taxon>Pseudomonadati</taxon>
        <taxon>Pseudomonadota</taxon>
        <taxon>Gammaproteobacteria</taxon>
        <taxon>Alteromonadales</taxon>
        <taxon>Colwelliaceae</taxon>
        <taxon>Colwellia</taxon>
    </lineage>
</organism>
<dbReference type="GO" id="GO:0000160">
    <property type="term" value="P:phosphorelay signal transduction system"/>
    <property type="evidence" value="ECO:0007669"/>
    <property type="project" value="InterPro"/>
</dbReference>
<dbReference type="InterPro" id="IPR011006">
    <property type="entry name" value="CheY-like_superfamily"/>
</dbReference>
<dbReference type="InterPro" id="IPR052893">
    <property type="entry name" value="TCS_response_regulator"/>
</dbReference>
<evidence type="ECO:0000313" key="3">
    <source>
        <dbReference type="EMBL" id="OUR85088.1"/>
    </source>
</evidence>
<gene>
    <name evidence="3" type="ORF">A9Q75_00225</name>
</gene>
<dbReference type="Pfam" id="PF00072">
    <property type="entry name" value="Response_reg"/>
    <property type="match status" value="1"/>
</dbReference>
<evidence type="ECO:0000313" key="4">
    <source>
        <dbReference type="Proteomes" id="UP000243053"/>
    </source>
</evidence>
<dbReference type="PROSITE" id="PS50110">
    <property type="entry name" value="RESPONSE_REGULATORY"/>
    <property type="match status" value="1"/>
</dbReference>
<dbReference type="AlphaFoldDB" id="A0A1Y5EQW3"/>
<name>A0A1Y5EQW3_COLPS</name>
<dbReference type="Proteomes" id="UP000243053">
    <property type="component" value="Unassembled WGS sequence"/>
</dbReference>
<feature type="modified residue" description="4-aspartylphosphate" evidence="1">
    <location>
        <position position="63"/>
    </location>
</feature>
<dbReference type="InterPro" id="IPR001789">
    <property type="entry name" value="Sig_transdc_resp-reg_receiver"/>
</dbReference>
<dbReference type="EMBL" id="MAAF01000003">
    <property type="protein sequence ID" value="OUR85088.1"/>
    <property type="molecule type" value="Genomic_DNA"/>
</dbReference>
<comment type="caution">
    <text evidence="3">The sequence shown here is derived from an EMBL/GenBank/DDBJ whole genome shotgun (WGS) entry which is preliminary data.</text>
</comment>
<dbReference type="PANTHER" id="PTHR44520:SF2">
    <property type="entry name" value="RESPONSE REGULATOR RCP1"/>
    <property type="match status" value="1"/>
</dbReference>
<dbReference type="SUPFAM" id="SSF52172">
    <property type="entry name" value="CheY-like"/>
    <property type="match status" value="1"/>
</dbReference>
<protein>
    <submittedName>
        <fullName evidence="3">Two-component system response regulator</fullName>
    </submittedName>
</protein>
<evidence type="ECO:0000259" key="2">
    <source>
        <dbReference type="PROSITE" id="PS50110"/>
    </source>
</evidence>
<dbReference type="Gene3D" id="3.40.50.2300">
    <property type="match status" value="1"/>
</dbReference>
<dbReference type="PANTHER" id="PTHR44520">
    <property type="entry name" value="RESPONSE REGULATOR RCP1-RELATED"/>
    <property type="match status" value="1"/>
</dbReference>
<proteinExistence type="predicted"/>